<dbReference type="GO" id="GO:0000160">
    <property type="term" value="P:phosphorelay signal transduction system"/>
    <property type="evidence" value="ECO:0007669"/>
    <property type="project" value="InterPro"/>
</dbReference>
<dbReference type="InterPro" id="IPR001789">
    <property type="entry name" value="Sig_transdc_resp-reg_receiver"/>
</dbReference>
<keyword evidence="4" id="KW-0723">Serine/threonine-protein kinase</keyword>
<evidence type="ECO:0000313" key="4">
    <source>
        <dbReference type="EMBL" id="EAZ82004.1"/>
    </source>
</evidence>
<evidence type="ECO:0000313" key="5">
    <source>
        <dbReference type="Proteomes" id="UP000003919"/>
    </source>
</evidence>
<gene>
    <name evidence="4" type="ORF">ALPR1_02145</name>
</gene>
<feature type="modified residue" description="4-aspartylphosphate" evidence="2">
    <location>
        <position position="58"/>
    </location>
</feature>
<dbReference type="HOGENOM" id="CLU_000445_69_8_10"/>
<dbReference type="Pfam" id="PF00072">
    <property type="entry name" value="Response_reg"/>
    <property type="match status" value="1"/>
</dbReference>
<dbReference type="AlphaFoldDB" id="A3HV32"/>
<evidence type="ECO:0000256" key="2">
    <source>
        <dbReference type="PROSITE-ProRule" id="PRU00169"/>
    </source>
</evidence>
<evidence type="ECO:0000256" key="1">
    <source>
        <dbReference type="ARBA" id="ARBA00022553"/>
    </source>
</evidence>
<keyword evidence="4" id="KW-0418">Kinase</keyword>
<dbReference type="InterPro" id="IPR050595">
    <property type="entry name" value="Bact_response_regulator"/>
</dbReference>
<protein>
    <submittedName>
        <fullName evidence="4">Serine/threonine protein kinase/response regulator/adenylate cyclase</fullName>
    </submittedName>
</protein>
<keyword evidence="1 2" id="KW-0597">Phosphoprotein</keyword>
<dbReference type="PANTHER" id="PTHR44591">
    <property type="entry name" value="STRESS RESPONSE REGULATOR PROTEIN 1"/>
    <property type="match status" value="1"/>
</dbReference>
<dbReference type="PANTHER" id="PTHR44591:SF3">
    <property type="entry name" value="RESPONSE REGULATORY DOMAIN-CONTAINING PROTEIN"/>
    <property type="match status" value="1"/>
</dbReference>
<feature type="domain" description="Response regulatory" evidence="3">
    <location>
        <begin position="2"/>
        <end position="123"/>
    </location>
</feature>
<dbReference type="RefSeq" id="WP_008198068.1">
    <property type="nucleotide sequence ID" value="NZ_CM001023.1"/>
</dbReference>
<dbReference type="Proteomes" id="UP000003919">
    <property type="component" value="Unassembled WGS sequence"/>
</dbReference>
<reference evidence="4 5" key="1">
    <citation type="journal article" date="2011" name="J. Bacteriol.">
        <title>Complete genome sequence of Algoriphagus sp. PR1, bacterial prey of a colony-forming choanoflagellate.</title>
        <authorList>
            <person name="Alegado R.A."/>
            <person name="Ferriera S."/>
            <person name="Nusbaum C."/>
            <person name="Young S.K."/>
            <person name="Zeng Q."/>
            <person name="Imamovic A."/>
            <person name="Fairclough S.R."/>
            <person name="King N."/>
        </authorList>
    </citation>
    <scope>NUCLEOTIDE SEQUENCE [LARGE SCALE GENOMIC DNA]</scope>
    <source>
        <strain evidence="4 5">PR1</strain>
    </source>
</reference>
<dbReference type="Gene3D" id="3.40.50.2300">
    <property type="match status" value="1"/>
</dbReference>
<sequence>MNILIVDDEKDVEILFRQKFRKEIRSGTIALSFAFSGQEALDFLEKENPPQVVYVFSDINMPGMTGLELLKKIKERFPKINVSMISAYGDNENYEKAIGSGAKEFFTKPIDFAFLKKEISAMVEKNNSEK</sequence>
<dbReference type="GO" id="GO:0004674">
    <property type="term" value="F:protein serine/threonine kinase activity"/>
    <property type="evidence" value="ECO:0007669"/>
    <property type="project" value="UniProtKB-KW"/>
</dbReference>
<dbReference type="EMBL" id="AAXU02000001">
    <property type="protein sequence ID" value="EAZ82004.1"/>
    <property type="molecule type" value="Genomic_DNA"/>
</dbReference>
<dbReference type="OrthoDB" id="7631574at2"/>
<name>A3HV32_9BACT</name>
<dbReference type="STRING" id="388413.ALPR1_02145"/>
<dbReference type="SMART" id="SM00448">
    <property type="entry name" value="REC"/>
    <property type="match status" value="1"/>
</dbReference>
<comment type="caution">
    <text evidence="4">The sequence shown here is derived from an EMBL/GenBank/DDBJ whole genome shotgun (WGS) entry which is preliminary data.</text>
</comment>
<proteinExistence type="predicted"/>
<keyword evidence="5" id="KW-1185">Reference proteome</keyword>
<dbReference type="eggNOG" id="COG2197">
    <property type="taxonomic scope" value="Bacteria"/>
</dbReference>
<dbReference type="SUPFAM" id="SSF52172">
    <property type="entry name" value="CheY-like"/>
    <property type="match status" value="1"/>
</dbReference>
<keyword evidence="4" id="KW-0808">Transferase</keyword>
<evidence type="ECO:0000259" key="3">
    <source>
        <dbReference type="PROSITE" id="PS50110"/>
    </source>
</evidence>
<dbReference type="InterPro" id="IPR011006">
    <property type="entry name" value="CheY-like_superfamily"/>
</dbReference>
<dbReference type="PROSITE" id="PS50110">
    <property type="entry name" value="RESPONSE_REGULATORY"/>
    <property type="match status" value="1"/>
</dbReference>
<organism evidence="4 5">
    <name type="scientific">Algoriphagus machipongonensis</name>
    <dbReference type="NCBI Taxonomy" id="388413"/>
    <lineage>
        <taxon>Bacteria</taxon>
        <taxon>Pseudomonadati</taxon>
        <taxon>Bacteroidota</taxon>
        <taxon>Cytophagia</taxon>
        <taxon>Cytophagales</taxon>
        <taxon>Cyclobacteriaceae</taxon>
        <taxon>Algoriphagus</taxon>
    </lineage>
</organism>
<accession>A3HV32</accession>